<reference evidence="2 3" key="1">
    <citation type="journal article" date="2013" name="Curr. Biol.">
        <title>The Genome of the Foraminiferan Reticulomyxa filosa.</title>
        <authorList>
            <person name="Glockner G."/>
            <person name="Hulsmann N."/>
            <person name="Schleicher M."/>
            <person name="Noegel A.A."/>
            <person name="Eichinger L."/>
            <person name="Gallinger C."/>
            <person name="Pawlowski J."/>
            <person name="Sierra R."/>
            <person name="Euteneuer U."/>
            <person name="Pillet L."/>
            <person name="Moustafa A."/>
            <person name="Platzer M."/>
            <person name="Groth M."/>
            <person name="Szafranski K."/>
            <person name="Schliwa M."/>
        </authorList>
    </citation>
    <scope>NUCLEOTIDE SEQUENCE [LARGE SCALE GENOMIC DNA]</scope>
</reference>
<organism evidence="2 3">
    <name type="scientific">Reticulomyxa filosa</name>
    <dbReference type="NCBI Taxonomy" id="46433"/>
    <lineage>
        <taxon>Eukaryota</taxon>
        <taxon>Sar</taxon>
        <taxon>Rhizaria</taxon>
        <taxon>Retaria</taxon>
        <taxon>Foraminifera</taxon>
        <taxon>Monothalamids</taxon>
        <taxon>Reticulomyxidae</taxon>
        <taxon>Reticulomyxa</taxon>
    </lineage>
</organism>
<keyword evidence="1" id="KW-1133">Transmembrane helix</keyword>
<keyword evidence="1" id="KW-0812">Transmembrane</keyword>
<gene>
    <name evidence="2" type="ORF">RFI_27566</name>
</gene>
<accession>X6M739</accession>
<dbReference type="AlphaFoldDB" id="X6M739"/>
<dbReference type="OrthoDB" id="422540at2759"/>
<name>X6M739_RETFI</name>
<keyword evidence="3" id="KW-1185">Reference proteome</keyword>
<dbReference type="EMBL" id="ASPP01023892">
    <property type="protein sequence ID" value="ETO09813.1"/>
    <property type="molecule type" value="Genomic_DNA"/>
</dbReference>
<evidence type="ECO:0000313" key="2">
    <source>
        <dbReference type="EMBL" id="ETO09813.1"/>
    </source>
</evidence>
<feature type="transmembrane region" description="Helical" evidence="1">
    <location>
        <begin position="179"/>
        <end position="201"/>
    </location>
</feature>
<comment type="caution">
    <text evidence="2">The sequence shown here is derived from an EMBL/GenBank/DDBJ whole genome shotgun (WGS) entry which is preliminary data.</text>
</comment>
<dbReference type="Proteomes" id="UP000023152">
    <property type="component" value="Unassembled WGS sequence"/>
</dbReference>
<protein>
    <submittedName>
        <fullName evidence="2">Uncharacterized protein</fullName>
    </submittedName>
</protein>
<keyword evidence="1" id="KW-0472">Membrane</keyword>
<sequence length="202" mass="23962">MITIKAQYANEITIYFVSEYIVKYDIPDTVQSDNGLQFKCKISSFIAKILRMKQLFHLFKIYKQIEFLEKELDFANCLHIETDFHYLLNKRQKYIDNEIKSTIRKVVHVSKLRKLVDESKFQRSQHHISNENEYKNINEEITQVSGKGSANSNRFIPPHLKHTPNNDRIPKLEKIFKKFSFFSCVCFLYSCFCFVTCLLVLP</sequence>
<evidence type="ECO:0000313" key="3">
    <source>
        <dbReference type="Proteomes" id="UP000023152"/>
    </source>
</evidence>
<evidence type="ECO:0000256" key="1">
    <source>
        <dbReference type="SAM" id="Phobius"/>
    </source>
</evidence>
<proteinExistence type="predicted"/>